<feature type="active site" description="Charge relay system" evidence="7">
    <location>
        <position position="241"/>
    </location>
</feature>
<evidence type="ECO:0000256" key="4">
    <source>
        <dbReference type="ARBA" id="ARBA00022737"/>
    </source>
</evidence>
<evidence type="ECO:0000313" key="12">
    <source>
        <dbReference type="Proteomes" id="UP000295662"/>
    </source>
</evidence>
<dbReference type="SUPFAM" id="SSF50156">
    <property type="entry name" value="PDZ domain-like"/>
    <property type="match status" value="2"/>
</dbReference>
<dbReference type="SMART" id="SM00228">
    <property type="entry name" value="PDZ"/>
    <property type="match status" value="2"/>
</dbReference>
<evidence type="ECO:0000313" key="11">
    <source>
        <dbReference type="EMBL" id="TDU66537.1"/>
    </source>
</evidence>
<dbReference type="InterPro" id="IPR011782">
    <property type="entry name" value="Pept_S1C_Do"/>
</dbReference>
<dbReference type="Pfam" id="PF13365">
    <property type="entry name" value="Trypsin_2"/>
    <property type="match status" value="1"/>
</dbReference>
<dbReference type="Proteomes" id="UP000295662">
    <property type="component" value="Unassembled WGS sequence"/>
</dbReference>
<keyword evidence="12" id="KW-1185">Reference proteome</keyword>
<dbReference type="SUPFAM" id="SSF50494">
    <property type="entry name" value="Trypsin-like serine proteases"/>
    <property type="match status" value="1"/>
</dbReference>
<feature type="domain" description="PDZ" evidence="10">
    <location>
        <begin position="500"/>
        <end position="578"/>
    </location>
</feature>
<dbReference type="PRINTS" id="PR00834">
    <property type="entry name" value="PROTEASES2C"/>
</dbReference>
<proteinExistence type="inferred from homology"/>
<feature type="binding site" evidence="8">
    <location>
        <begin position="319"/>
        <end position="321"/>
    </location>
    <ligand>
        <name>substrate</name>
    </ligand>
</feature>
<keyword evidence="6" id="KW-0720">Serine protease</keyword>
<accession>A0A4R7RQI1</accession>
<evidence type="ECO:0000256" key="7">
    <source>
        <dbReference type="PIRSR" id="PIRSR611782-1"/>
    </source>
</evidence>
<reference evidence="11 12" key="1">
    <citation type="submission" date="2019-03" db="EMBL/GenBank/DDBJ databases">
        <title>Genomic Encyclopedia of Archaeal and Bacterial Type Strains, Phase II (KMG-II): from individual species to whole genera.</title>
        <authorList>
            <person name="Goeker M."/>
        </authorList>
    </citation>
    <scope>NUCLEOTIDE SEQUENCE [LARGE SCALE GENOMIC DNA]</scope>
    <source>
        <strain evidence="11 12">ATCC 25309</strain>
    </source>
</reference>
<dbReference type="PANTHER" id="PTHR22939">
    <property type="entry name" value="SERINE PROTEASE FAMILY S1C HTRA-RELATED"/>
    <property type="match status" value="1"/>
</dbReference>
<feature type="binding site" evidence="8">
    <location>
        <position position="241"/>
    </location>
    <ligand>
        <name>substrate</name>
    </ligand>
</feature>
<dbReference type="AlphaFoldDB" id="A0A4R7RQI1"/>
<evidence type="ECO:0000256" key="2">
    <source>
        <dbReference type="ARBA" id="ARBA00022670"/>
    </source>
</evidence>
<organism evidence="11 12">
    <name type="scientific">Prosthecobacter fusiformis</name>
    <dbReference type="NCBI Taxonomy" id="48464"/>
    <lineage>
        <taxon>Bacteria</taxon>
        <taxon>Pseudomonadati</taxon>
        <taxon>Verrucomicrobiota</taxon>
        <taxon>Verrucomicrobiia</taxon>
        <taxon>Verrucomicrobiales</taxon>
        <taxon>Verrucomicrobiaceae</taxon>
        <taxon>Prosthecobacter</taxon>
    </lineage>
</organism>
<comment type="caution">
    <text evidence="11">The sequence shown here is derived from an EMBL/GenBank/DDBJ whole genome shotgun (WGS) entry which is preliminary data.</text>
</comment>
<protein>
    <submittedName>
        <fullName evidence="11">Serine protease Do</fullName>
    </submittedName>
</protein>
<dbReference type="GO" id="GO:0006508">
    <property type="term" value="P:proteolysis"/>
    <property type="evidence" value="ECO:0007669"/>
    <property type="project" value="UniProtKB-KW"/>
</dbReference>
<keyword evidence="4" id="KW-0677">Repeat</keyword>
<sequence>MRESRVDLSWEEGRLNVAEERFCVYNSFQQSLNVSVIGSAQLRILNPYSNMKTTTRLTHILTAAGLLTLSVSPGFADIKSPPKLAAGEFHSRLLTDATPLPDGGQLQMSYATVVEKILPSVVTIFAYGGKGEETPEIEDIPPQLRPFFYRFFGEDGIPDTEDDQPRGGQRGGGNGRRNAPEPEAPLKPNGVGSGFIVSTDGYIMTNNHVVGEADKIEAVVEINGVTRTYVAKVIGTDPLTDVALIKIDATGLPQATLGDSDKLRVGDIVLAAGAPMELNRSVTQGIVSALGRSGMNIVRRGRTAGYEDFIQTDASINPGNSGGPLVDALGRVVGINTAILSRSGMNAGIGFAIPVNMAMRIVEDLIDNGSVRRGFLGIELEDLDREKAEMFGLQDQGGALVRRVTDNSPAKEAGVEVGDVVTALDGLRVDGSAKLRLIVSARKPGTEVTMTVLRDGQSMPIKAKLGELPGSGPVAQTEESSNGFGRGGVTGQNMAEILPGVTVQNLTPATRERYDVPQEITGVIVTKLDTESKAAAMGMEEGDVIMNVNKNPVRAVGEAREMAKTNEKTILLKVYRAGDTMLFMVNKN</sequence>
<dbReference type="GO" id="GO:0004252">
    <property type="term" value="F:serine-type endopeptidase activity"/>
    <property type="evidence" value="ECO:0007669"/>
    <property type="project" value="InterPro"/>
</dbReference>
<dbReference type="Gene3D" id="2.40.10.120">
    <property type="match status" value="1"/>
</dbReference>
<comment type="similarity">
    <text evidence="1">Belongs to the peptidase S1C family.</text>
</comment>
<gene>
    <name evidence="11" type="ORF">EI77_03632</name>
</gene>
<dbReference type="Pfam" id="PF13180">
    <property type="entry name" value="PDZ_2"/>
    <property type="match status" value="1"/>
</dbReference>
<dbReference type="InterPro" id="IPR036034">
    <property type="entry name" value="PDZ_sf"/>
</dbReference>
<evidence type="ECO:0000256" key="5">
    <source>
        <dbReference type="ARBA" id="ARBA00022801"/>
    </source>
</evidence>
<evidence type="ECO:0000256" key="6">
    <source>
        <dbReference type="ARBA" id="ARBA00022825"/>
    </source>
</evidence>
<evidence type="ECO:0000259" key="10">
    <source>
        <dbReference type="PROSITE" id="PS50106"/>
    </source>
</evidence>
<evidence type="ECO:0000256" key="3">
    <source>
        <dbReference type="ARBA" id="ARBA00022729"/>
    </source>
</evidence>
<dbReference type="NCBIfam" id="TIGR02037">
    <property type="entry name" value="degP_htrA_DO"/>
    <property type="match status" value="1"/>
</dbReference>
<feature type="domain" description="PDZ" evidence="10">
    <location>
        <begin position="377"/>
        <end position="456"/>
    </location>
</feature>
<feature type="region of interest" description="Disordered" evidence="9">
    <location>
        <begin position="155"/>
        <end position="191"/>
    </location>
</feature>
<dbReference type="Gene3D" id="2.30.42.60">
    <property type="match status" value="1"/>
</dbReference>
<dbReference type="Gene3D" id="2.30.42.10">
    <property type="match status" value="1"/>
</dbReference>
<name>A0A4R7RQI1_9BACT</name>
<keyword evidence="5" id="KW-0378">Hydrolase</keyword>
<evidence type="ECO:0000256" key="1">
    <source>
        <dbReference type="ARBA" id="ARBA00010541"/>
    </source>
</evidence>
<dbReference type="PROSITE" id="PS50106">
    <property type="entry name" value="PDZ"/>
    <property type="match status" value="2"/>
</dbReference>
<feature type="binding site" evidence="8">
    <location>
        <position position="208"/>
    </location>
    <ligand>
        <name>substrate</name>
    </ligand>
</feature>
<evidence type="ECO:0000256" key="9">
    <source>
        <dbReference type="SAM" id="MobiDB-lite"/>
    </source>
</evidence>
<evidence type="ECO:0000256" key="8">
    <source>
        <dbReference type="PIRSR" id="PIRSR611782-2"/>
    </source>
</evidence>
<dbReference type="InterPro" id="IPR001478">
    <property type="entry name" value="PDZ"/>
</dbReference>
<feature type="active site" description="Charge relay system" evidence="7">
    <location>
        <position position="208"/>
    </location>
</feature>
<dbReference type="InterPro" id="IPR009003">
    <property type="entry name" value="Peptidase_S1_PA"/>
</dbReference>
<keyword evidence="3" id="KW-0732">Signal</keyword>
<dbReference type="InterPro" id="IPR001940">
    <property type="entry name" value="Peptidase_S1C"/>
</dbReference>
<dbReference type="PANTHER" id="PTHR22939:SF129">
    <property type="entry name" value="SERINE PROTEASE HTRA2, MITOCHONDRIAL"/>
    <property type="match status" value="1"/>
</dbReference>
<feature type="active site" description="Charge relay system" evidence="7">
    <location>
        <position position="321"/>
    </location>
</feature>
<dbReference type="EMBL" id="SOCA01000008">
    <property type="protein sequence ID" value="TDU66537.1"/>
    <property type="molecule type" value="Genomic_DNA"/>
</dbReference>
<keyword evidence="2 11" id="KW-0645">Protease</keyword>